<evidence type="ECO:0000256" key="1">
    <source>
        <dbReference type="SAM" id="MobiDB-lite"/>
    </source>
</evidence>
<evidence type="ECO:0000313" key="3">
    <source>
        <dbReference type="Proteomes" id="UP001142393"/>
    </source>
</evidence>
<evidence type="ECO:0000313" key="2">
    <source>
        <dbReference type="EMBL" id="KAJ3742845.1"/>
    </source>
</evidence>
<reference evidence="2 3" key="1">
    <citation type="journal article" date="2023" name="Proc. Natl. Acad. Sci. U.S.A.">
        <title>A global phylogenomic analysis of the shiitake genus Lentinula.</title>
        <authorList>
            <person name="Sierra-Patev S."/>
            <person name="Min B."/>
            <person name="Naranjo-Ortiz M."/>
            <person name="Looney B."/>
            <person name="Konkel Z."/>
            <person name="Slot J.C."/>
            <person name="Sakamoto Y."/>
            <person name="Steenwyk J.L."/>
            <person name="Rokas A."/>
            <person name="Carro J."/>
            <person name="Camarero S."/>
            <person name="Ferreira P."/>
            <person name="Molpeceres G."/>
            <person name="Ruiz-Duenas F.J."/>
            <person name="Serrano A."/>
            <person name="Henrissat B."/>
            <person name="Drula E."/>
            <person name="Hughes K.W."/>
            <person name="Mata J.L."/>
            <person name="Ishikawa N.K."/>
            <person name="Vargas-Isla R."/>
            <person name="Ushijima S."/>
            <person name="Smith C.A."/>
            <person name="Donoghue J."/>
            <person name="Ahrendt S."/>
            <person name="Andreopoulos W."/>
            <person name="He G."/>
            <person name="LaButti K."/>
            <person name="Lipzen A."/>
            <person name="Ng V."/>
            <person name="Riley R."/>
            <person name="Sandor L."/>
            <person name="Barry K."/>
            <person name="Martinez A.T."/>
            <person name="Xiao Y."/>
            <person name="Gibbons J.G."/>
            <person name="Terashima K."/>
            <person name="Grigoriev I.V."/>
            <person name="Hibbett D."/>
        </authorList>
    </citation>
    <scope>NUCLEOTIDE SEQUENCE [LARGE SCALE GENOMIC DNA]</scope>
    <source>
        <strain evidence="2 3">TFB7810</strain>
    </source>
</reference>
<protein>
    <recommendedName>
        <fullName evidence="4">HTH CENPB-type domain-containing protein</fullName>
    </recommendedName>
</protein>
<proteinExistence type="predicted"/>
<feature type="region of interest" description="Disordered" evidence="1">
    <location>
        <begin position="1"/>
        <end position="42"/>
    </location>
</feature>
<evidence type="ECO:0008006" key="4">
    <source>
        <dbReference type="Google" id="ProtNLM"/>
    </source>
</evidence>
<gene>
    <name evidence="2" type="ORF">DFH05DRAFT_1401287</name>
</gene>
<sequence length="169" mass="19335">MPDRPEKTRALRAKPAPYENRAPRRPKQDLPKTSAVTPQSSKRQNLTLYDKVQILDFIDKNPGIAQHRICEHFANRPQGALIFTQATVSRITRDRNQLLDRAESNPNALSSKRPRVVTRPDVERALYLWVQHLNGELGETASGPMLEAKRLEFEKAFNVQEEERLTGRG</sequence>
<feature type="non-terminal residue" evidence="2">
    <location>
        <position position="169"/>
    </location>
</feature>
<organism evidence="2 3">
    <name type="scientific">Lentinula detonsa</name>
    <dbReference type="NCBI Taxonomy" id="2804962"/>
    <lineage>
        <taxon>Eukaryota</taxon>
        <taxon>Fungi</taxon>
        <taxon>Dikarya</taxon>
        <taxon>Basidiomycota</taxon>
        <taxon>Agaricomycotina</taxon>
        <taxon>Agaricomycetes</taxon>
        <taxon>Agaricomycetidae</taxon>
        <taxon>Agaricales</taxon>
        <taxon>Marasmiineae</taxon>
        <taxon>Omphalotaceae</taxon>
        <taxon>Lentinula</taxon>
    </lineage>
</organism>
<dbReference type="AlphaFoldDB" id="A0A9W8TWL0"/>
<dbReference type="Proteomes" id="UP001142393">
    <property type="component" value="Unassembled WGS sequence"/>
</dbReference>
<comment type="caution">
    <text evidence="2">The sequence shown here is derived from an EMBL/GenBank/DDBJ whole genome shotgun (WGS) entry which is preliminary data.</text>
</comment>
<accession>A0A9W8TWL0</accession>
<keyword evidence="3" id="KW-1185">Reference proteome</keyword>
<dbReference type="EMBL" id="JANVFU010000009">
    <property type="protein sequence ID" value="KAJ3742845.1"/>
    <property type="molecule type" value="Genomic_DNA"/>
</dbReference>
<name>A0A9W8TWL0_9AGAR</name>
<dbReference type="Gene3D" id="1.10.10.60">
    <property type="entry name" value="Homeodomain-like"/>
    <property type="match status" value="1"/>
</dbReference>